<dbReference type="PIRSF" id="PIRSF004846">
    <property type="entry name" value="ModA"/>
    <property type="match status" value="1"/>
</dbReference>
<gene>
    <name evidence="5" type="primary">modA</name>
    <name evidence="5" type="ORF">K8W16_09100</name>
</gene>
<evidence type="ECO:0000256" key="3">
    <source>
        <dbReference type="ARBA" id="ARBA00022729"/>
    </source>
</evidence>
<dbReference type="PANTHER" id="PTHR30632:SF0">
    <property type="entry name" value="SULFATE-BINDING PROTEIN"/>
    <property type="match status" value="1"/>
</dbReference>
<feature type="signal peptide" evidence="4">
    <location>
        <begin position="1"/>
        <end position="24"/>
    </location>
</feature>
<reference evidence="5" key="1">
    <citation type="journal article" date="2021" name="PeerJ">
        <title>Extensive microbial diversity within the chicken gut microbiome revealed by metagenomics and culture.</title>
        <authorList>
            <person name="Gilroy R."/>
            <person name="Ravi A."/>
            <person name="Getino M."/>
            <person name="Pursley I."/>
            <person name="Horton D.L."/>
            <person name="Alikhan N.F."/>
            <person name="Baker D."/>
            <person name="Gharbi K."/>
            <person name="Hall N."/>
            <person name="Watson M."/>
            <person name="Adriaenssens E.M."/>
            <person name="Foster-Nyarko E."/>
            <person name="Jarju S."/>
            <person name="Secka A."/>
            <person name="Antonio M."/>
            <person name="Oren A."/>
            <person name="Chaudhuri R.R."/>
            <person name="La Ragione R."/>
            <person name="Hildebrand F."/>
            <person name="Pallen M.J."/>
        </authorList>
    </citation>
    <scope>NUCLEOTIDE SEQUENCE</scope>
    <source>
        <strain evidence="5">ChiGjej2B2-19336</strain>
    </source>
</reference>
<keyword evidence="3 4" id="KW-0732">Signal</keyword>
<comment type="similarity">
    <text evidence="1">Belongs to the bacterial solute-binding protein ModA family.</text>
</comment>
<evidence type="ECO:0000313" key="6">
    <source>
        <dbReference type="Proteomes" id="UP000698963"/>
    </source>
</evidence>
<dbReference type="RefSeq" id="WP_304122831.1">
    <property type="nucleotide sequence ID" value="NZ_DYZA01000183.1"/>
</dbReference>
<protein>
    <submittedName>
        <fullName evidence="5">Molybdate ABC transporter substrate-binding protein</fullName>
    </submittedName>
</protein>
<dbReference type="GO" id="GO:0030973">
    <property type="term" value="F:molybdate ion binding"/>
    <property type="evidence" value="ECO:0007669"/>
    <property type="project" value="TreeGrafter"/>
</dbReference>
<organism evidence="5 6">
    <name type="scientific">Mailhella massiliensis</name>
    <dbReference type="NCBI Taxonomy" id="1903261"/>
    <lineage>
        <taxon>Bacteria</taxon>
        <taxon>Pseudomonadati</taxon>
        <taxon>Thermodesulfobacteriota</taxon>
        <taxon>Desulfovibrionia</taxon>
        <taxon>Desulfovibrionales</taxon>
        <taxon>Desulfovibrionaceae</taxon>
        <taxon>Mailhella</taxon>
    </lineage>
</organism>
<dbReference type="SUPFAM" id="SSF53850">
    <property type="entry name" value="Periplasmic binding protein-like II"/>
    <property type="match status" value="1"/>
</dbReference>
<evidence type="ECO:0000256" key="2">
    <source>
        <dbReference type="ARBA" id="ARBA00022723"/>
    </source>
</evidence>
<dbReference type="Gene3D" id="3.40.190.10">
    <property type="entry name" value="Periplasmic binding protein-like II"/>
    <property type="match status" value="2"/>
</dbReference>
<dbReference type="EMBL" id="DYZA01000183">
    <property type="protein sequence ID" value="HJD97787.1"/>
    <property type="molecule type" value="Genomic_DNA"/>
</dbReference>
<keyword evidence="2" id="KW-0479">Metal-binding</keyword>
<dbReference type="GO" id="GO:0015689">
    <property type="term" value="P:molybdate ion transport"/>
    <property type="evidence" value="ECO:0007669"/>
    <property type="project" value="InterPro"/>
</dbReference>
<dbReference type="NCBIfam" id="TIGR01256">
    <property type="entry name" value="modA"/>
    <property type="match status" value="1"/>
</dbReference>
<comment type="caution">
    <text evidence="5">The sequence shown here is derived from an EMBL/GenBank/DDBJ whole genome shotgun (WGS) entry which is preliminary data.</text>
</comment>
<dbReference type="Pfam" id="PF13531">
    <property type="entry name" value="SBP_bac_11"/>
    <property type="match status" value="1"/>
</dbReference>
<dbReference type="GO" id="GO:0046872">
    <property type="term" value="F:metal ion binding"/>
    <property type="evidence" value="ECO:0007669"/>
    <property type="project" value="UniProtKB-KW"/>
</dbReference>
<name>A0A921DT74_9BACT</name>
<feature type="chain" id="PRO_5037623977" evidence="4">
    <location>
        <begin position="25"/>
        <end position="245"/>
    </location>
</feature>
<dbReference type="InterPro" id="IPR005950">
    <property type="entry name" value="ModA"/>
</dbReference>
<proteinExistence type="inferred from homology"/>
<dbReference type="PANTHER" id="PTHR30632">
    <property type="entry name" value="MOLYBDATE-BINDING PERIPLASMIC PROTEIN"/>
    <property type="match status" value="1"/>
</dbReference>
<sequence length="245" mass="25970">MKKFPLLFCVAAAFILTSPSFAPAAESLHVYCGAGMTKPFGEIAAAFTKKTQVGMEVTYANAGQIQSQINTAQEGDFFIAGAAEELKPVEKYVSAKRDLVKHIPVLAVAKGNPKNISGIRDLARSDLRVVLGDAKATPIGKIADKALADAGLTGKVNVVSRGVTAPSIFNALNVGECDAIIVWKENVTSAMDILADPAMDAYVKTIPAATLSVSTNPEGQKVFLEFLDSDEAKAIWEKHGYVVLN</sequence>
<evidence type="ECO:0000256" key="1">
    <source>
        <dbReference type="ARBA" id="ARBA00009175"/>
    </source>
</evidence>
<accession>A0A921DT74</accession>
<dbReference type="InterPro" id="IPR050682">
    <property type="entry name" value="ModA/WtpA"/>
</dbReference>
<reference evidence="5" key="2">
    <citation type="submission" date="2021-09" db="EMBL/GenBank/DDBJ databases">
        <authorList>
            <person name="Gilroy R."/>
        </authorList>
    </citation>
    <scope>NUCLEOTIDE SEQUENCE</scope>
    <source>
        <strain evidence="5">ChiGjej2B2-19336</strain>
    </source>
</reference>
<dbReference type="AlphaFoldDB" id="A0A921DT74"/>
<evidence type="ECO:0000256" key="4">
    <source>
        <dbReference type="SAM" id="SignalP"/>
    </source>
</evidence>
<dbReference type="Proteomes" id="UP000698963">
    <property type="component" value="Unassembled WGS sequence"/>
</dbReference>
<evidence type="ECO:0000313" key="5">
    <source>
        <dbReference type="EMBL" id="HJD97787.1"/>
    </source>
</evidence>